<proteinExistence type="predicted"/>
<name>U6LQS5_9EIME</name>
<dbReference type="InterPro" id="IPR036565">
    <property type="entry name" value="Mur-like_cat_sf"/>
</dbReference>
<evidence type="ECO:0000313" key="2">
    <source>
        <dbReference type="Proteomes" id="UP000030750"/>
    </source>
</evidence>
<reference evidence="1" key="1">
    <citation type="submission" date="2013-10" db="EMBL/GenBank/DDBJ databases">
        <title>Genomic analysis of the causative agents of coccidiosis in chickens.</title>
        <authorList>
            <person name="Reid A.J."/>
            <person name="Blake D."/>
            <person name="Billington K."/>
            <person name="Browne H."/>
            <person name="Dunn M."/>
            <person name="Hung S."/>
            <person name="Kawahara F."/>
            <person name="Miranda-Saavedra D."/>
            <person name="Mourier T."/>
            <person name="Nagra H."/>
            <person name="Otto T.D."/>
            <person name="Rawlings N."/>
            <person name="Sanchez A."/>
            <person name="Sanders M."/>
            <person name="Subramaniam C."/>
            <person name="Tay Y."/>
            <person name="Dear P."/>
            <person name="Doerig C."/>
            <person name="Gruber A."/>
            <person name="Parkinson J."/>
            <person name="Shirley M."/>
            <person name="Wan K.L."/>
            <person name="Berriman M."/>
            <person name="Tomley F."/>
            <person name="Pain A."/>
        </authorList>
    </citation>
    <scope>NUCLEOTIDE SEQUENCE [LARGE SCALE GENOMIC DNA]</scope>
    <source>
        <strain evidence="1">Houghton</strain>
    </source>
</reference>
<dbReference type="EMBL" id="HG713141">
    <property type="protein sequence ID" value="CDJ52486.1"/>
    <property type="molecule type" value="Genomic_DNA"/>
</dbReference>
<dbReference type="VEuPathDB" id="ToxoDB:EBH_0004060"/>
<dbReference type="OrthoDB" id="5212574at2759"/>
<protein>
    <recommendedName>
        <fullName evidence="3">Folylpolyglutamate synthase</fullName>
    </recommendedName>
</protein>
<sequence>MKLGLEGVEKVAGVLGDPHLRLKVVHVAGTNGKGSVCTKVASCLMEKGGLPRGALHFSPFVLSPGAVSNKQKNYFRK</sequence>
<accession>U6LQS5</accession>
<dbReference type="SUPFAM" id="SSF53623">
    <property type="entry name" value="MurD-like peptide ligases, catalytic domain"/>
    <property type="match status" value="1"/>
</dbReference>
<dbReference type="GO" id="GO:0005524">
    <property type="term" value="F:ATP binding"/>
    <property type="evidence" value="ECO:0007669"/>
    <property type="project" value="InterPro"/>
</dbReference>
<dbReference type="Proteomes" id="UP000030750">
    <property type="component" value="Unassembled WGS sequence"/>
</dbReference>
<organism evidence="1 2">
    <name type="scientific">Eimeria brunetti</name>
    <dbReference type="NCBI Taxonomy" id="51314"/>
    <lineage>
        <taxon>Eukaryota</taxon>
        <taxon>Sar</taxon>
        <taxon>Alveolata</taxon>
        <taxon>Apicomplexa</taxon>
        <taxon>Conoidasida</taxon>
        <taxon>Coccidia</taxon>
        <taxon>Eucoccidiorida</taxon>
        <taxon>Eimeriorina</taxon>
        <taxon>Eimeriidae</taxon>
        <taxon>Eimeria</taxon>
    </lineage>
</organism>
<dbReference type="AlphaFoldDB" id="U6LQS5"/>
<reference evidence="1" key="2">
    <citation type="submission" date="2013-10" db="EMBL/GenBank/DDBJ databases">
        <authorList>
            <person name="Aslett M."/>
        </authorList>
    </citation>
    <scope>NUCLEOTIDE SEQUENCE [LARGE SCALE GENOMIC DNA]</scope>
    <source>
        <strain evidence="1">Houghton</strain>
    </source>
</reference>
<evidence type="ECO:0000313" key="1">
    <source>
        <dbReference type="EMBL" id="CDJ52486.1"/>
    </source>
</evidence>
<dbReference type="Gene3D" id="3.40.1190.10">
    <property type="entry name" value="Mur-like, catalytic domain"/>
    <property type="match status" value="1"/>
</dbReference>
<gene>
    <name evidence="1" type="ORF">EBH_0004060</name>
</gene>
<keyword evidence="2" id="KW-1185">Reference proteome</keyword>
<evidence type="ECO:0008006" key="3">
    <source>
        <dbReference type="Google" id="ProtNLM"/>
    </source>
</evidence>